<evidence type="ECO:0000256" key="5">
    <source>
        <dbReference type="ARBA" id="ARBA00022723"/>
    </source>
</evidence>
<dbReference type="GO" id="GO:0048056">
    <property type="term" value="P:R3/R4 cell differentiation"/>
    <property type="evidence" value="ECO:0007669"/>
    <property type="project" value="UniProtKB-ARBA"/>
</dbReference>
<feature type="domain" description="CUB" evidence="17">
    <location>
        <begin position="2021"/>
        <end position="2137"/>
    </location>
</feature>
<dbReference type="InterPro" id="IPR035914">
    <property type="entry name" value="Sperma_CUB_dom_sf"/>
</dbReference>
<dbReference type="PROSITE" id="PS50026">
    <property type="entry name" value="EGF_3"/>
    <property type="match status" value="4"/>
</dbReference>
<feature type="domain" description="CUB" evidence="17">
    <location>
        <begin position="3110"/>
        <end position="3226"/>
    </location>
</feature>
<feature type="domain" description="CUB" evidence="17">
    <location>
        <begin position="2138"/>
        <end position="2253"/>
    </location>
</feature>
<dbReference type="GO" id="GO:0005886">
    <property type="term" value="C:plasma membrane"/>
    <property type="evidence" value="ECO:0007669"/>
    <property type="project" value="UniProtKB-SubCell"/>
</dbReference>
<sequence>MNNYGRLKSLTGTILLIIINLPGGIALVNSPKIIIKDGNLIFESGLDRNISFRLSGRSRLNINDDYDLLDLLIQNKKGRTSTALGEGNEEWTEDEEAILKQLTSEMDSVKRRVFGPNGLQYRFFLLQNRTRVAQQLLRLYNNRLQQAENRFKILQERLEKKACLSNPCENGGSCFNIFDGFMCKCPKSFEGPTCNQDVNECALYAGTDLGCQNEAQCVNQFGSYSCICRPGWYGIHCTQRKGDCMQSSNWELCGHGICVNSNDTFGYKCICDQGWRTNGLIPACTVDVDECAVGHTACSTKCINLPGSFTCAPCAAGLTGNGINCRDLNECAENNGGCSLNPRVHCINSYGSYHCDECPLGWLGDGRTCTRASSNSDFAGSGPSTSGAIGAVASCTSNNVCHPSATCNEISNTVVCSCPPGMIGSGIGVNGCVRGSNKNCLNQPCKNGGTCLDSGNGYVCLCPLGFVQPNCTAISNACVPNPCLNGGRCIAKLGEHYQCQCTPGYTGKRCESRFNRCGGVLADPVGRLTYPTGSPYEHNVQCAWIIRTSETLVLNVTFNLFELEDSTDCRYDWLQINDGRTAADQIIGRFCGSHKPNGGNIISSTNNLYLWFKSDNSTAAQGFDLEWQSIPPQCGGVFTVTTHGTLSTPGSPGNYPKNRDCRWHLKAPYNKRLKLTFFSLNIEKHDSCNYDYVEIKDAISGHNLEKYCNSSHPQPLLLPTNEVNIHFHSDNVGSDTGFQIYYSTEERIPGCGGVYTLAEGQIQAPVLIEDSIACEYEIKVPTRESVILNFEKFQMAPDDCIKIYGVNSETREQSLQAKYCGDYEGRLPVVEINFNDVLVTFYGQSGAAFKLNYRSPCSFTFNSEEDFIYSPNYPNITKEINFCTYKINTEPNTVISLYVTDFDLKDSTLDDKGCVYTFLVIEDTMGKSPWEPYCNEKTPARDFVSKYNFLELLFRSSLTSSGRGFKIKYKAIPMGNKNCGGVYTRPGYTIRLPTDEEGLYMHDMECYWIIRAPLNKYIFLDWKSFKLEESSDCNYDYVEVYDNYANAKNSQPLGRYCDAHPPDPMLTHSRTITIKFVSDAFDAMEGFELNYEFVDVVNSCGGHIHSSGGKINSPTWPLNYTENLDCHWILNTPPGTQLELNIEIFDLEYTKDCSHDWLDIRNGGSNQSTLIGHFCGNISSVPRNIPSFTNQMYLHFHTDSFVNLRGFQLRWKVFSNGCGGNLKAKTGVITSPFYPKSYPNEADCEWRIHVPAGSVIEFTIEDFALESSSSCHYDVLELYDGSSMSHNLLVSLCDDASSRVYVTTRNEALVRFVSDDSNRERGFVLSFKANCSIILTNVFGVIESPNYGEALNRDDEDINCTWTIKAPKGNRVHLEFSHFFSLEDKHSVSIQDGNQTYQIREMYHNFNSSSDTLILKQTNNLVSFQLEYIMVGCIKTFHEMSANFTSPQYPKPYDNNLECLWEIFTSPGQGIEVTIAKLDVEDSVNCTKDALLITSHPKNPNVKERHCGHHINLIITSATHYLLIKFYSDDKGNGKGFTASYKIIKTSCGGVLSSKNGIITSPHYPNNYPQNSDCEWSLTVSPLHSIVLTIIELDIEDFSSCSMDYVDASETLDDAVEPSQLFKLCGTLETKNVTTWRSSTNSVTVRFHTDDTITSKGFKLSYHEDCGGRVILEDEGNWATKEISVVKHADVNQTCQWQLEAKDLSEHVALSITHVDLNPTWSREYRTEGECLNKGAVVYDGPSDTGPEKARFCKVHPPYLVSNGHALTLTVPLSIISEFEATVAKLSSICGFTVTIFQRSLTGKFSSPYYPSSYPVSMQCFWDINASAGNQVVLVIESMDIEESESCNNDYVEVRRNDWTTTPLGVFCGSEAPGPIGPAEILLVTFNSDSNEVVGKGFIASYNYVMHNEINGTNGVIESPGYPTKFHSDEKYSWRITVDKNYVILLNIKYILDEDIPYIKFYDGYTDIGAPIEFDNSHVVQSNTNVLYFTSTRAPFQFEWHQLSKEALRANRTALLKTTICGPSTLKIDSPLTFSSPGYPRGYADSLNCSWLIVSANPLAHVELKIREIDLEDYTECADYVEVYSSSDLQHWHSLTKMCKKTADTIVEYKGVPYLRMDFITDTYINKTGFMADINIECGSLLTERRRLVNITQLLNNRNRLRMECVWTIQVRQARRIKITFPESILMPDSSNDNNCRTYFLVRNGINEDSPFLGKGKYCDNHITDVLETSSNRAYIKFLRNGFPDFRASFHYEEMVQGCSKEIVLSDEYQLDSQQTITSPNYPNLPNPHSECIWIIRAPLHKSISIHFWGKYDLAIGSQYNICNREYIQFNDGSTEMSPLLGRYCGRTKPNSVHSSSNVIRMIYFTDLSEPHVGFKANATIARCGGSYYDSEGTIKSPEFIRFLDREEEVQCIYTIEMPVGSTISLTIDRINLPDNDNCTEDTHLELQEIDVFSSPEDNVTDILYLCGTSTNVYIVETNKLLIKFKIKKELLKSEDFQLSYSSIGTRCGETIVAAAGVLQTPGYPIGVRKPTMCSWRLKVTKGKRIKVEILDFNGNSPNTLAAHMRRRPGFPNRILFANDFAMTSVIARVLENPPAILYSTDNTMAIDAFLLSLTENRGFKLRFSSDEDSIQCHNKMYLEVSTEPRVLTFSADGNSAIYCAYNFKIEYNQTLALHVLRHEYYQTRVMYSPVWCNVLSPLALIRGENKLLPQLMCRNETQPSVRFPYSAQAILSASKQNQLKALELQYQVFKCGGFWPMDYFGKFVITEPRMTNHTGRVECAWAVMSREEKIDSADIGTIQLEVQLTTDFKGKCDDEYLIVYNGPNQNYPHFGRFCQQSSMAPMVVTGGLFFEFITNNYNSRSALNVTVTEGSGCGGKLTYPYRELTIFSRDKNNMECIWELATEPGFHLAAVFKYSFFLEDSPNCTKDYLKIQQRSPGEEWTDLKTLCGRSRPNSVNTTEVEMRVILRTDNETTGDGFTLAFDRNCGGIFYATNEMQQIHSPGYPEPYPANLTCNYTILPSKHLQDQVGGNNLLVHFLEFEVEDAPMISCRFDNVTIYATDYYGNVEKTVLCGKKSNYMVRANRAITLILRTDESFNSKGFLFEYGPNKCGGLITNSTIISSPKDYNSDKYPRSTKCIWHLNAPEHYKILLKFEELDFESQSLCTFDGIEIYQGVKEVEDQRLAKLCGNLTNHLKFMQIPQNNGLLVSYSDMHDPSKGFRVLVTFIKNCDRNIFLSTNNDSYVFNTYIEQYTNNLDCSWVFSTTSGRQLSIEFTNFHIEDSVNCKNDYLEVRDGNGVFADLIGKFCGHNTPPALMSSGRAVLMRFVTDMKDTSGGFAAVIKSVPTLCGRQSFNLDNNQTVIIKSPDDGSGKYPININCIWKVQCATFIHFEFEKLDLEGPDSNRSCSNDYLKIINNDDVEMIEKGYGSKLVFNGITPNSISSSYDFLAEHIYCGSQKPSDYFSGSKTVFIKFRSNENVTKSGFNLKATPAHGCYRNFTGVHGSIRLEEYVDHCDVYIRSPQNTTLSLYYREATFTEYDCLKEYMEVFDIHTNTSLQKICSYAEVGKALFSLTNELRLHVQLSGYYTQLSITYVASTDGPGCGGDIYNTGGVITSPFYPQNIRNNSDCRWNIRVPSNLQVLLKFLVFDLGAKSTCHTDYLQIIEYDQGGTEKIMRQFCGEDNPQNYKSGKSFLSVRFHKTVNYDGTGWVITFEGVYEAASALEPALAPAPVPAPAPAPPSAPATATAAAALSLS</sequence>
<name>A0A9C6DYF6_9MUSC</name>
<dbReference type="GO" id="GO:0050769">
    <property type="term" value="P:positive regulation of neurogenesis"/>
    <property type="evidence" value="ECO:0007669"/>
    <property type="project" value="UniProtKB-ARBA"/>
</dbReference>
<evidence type="ECO:0000256" key="15">
    <source>
        <dbReference type="SAM" id="Coils"/>
    </source>
</evidence>
<feature type="disulfide bond" evidence="14">
    <location>
        <begin position="228"/>
        <end position="237"/>
    </location>
</feature>
<feature type="disulfide bond" evidence="13">
    <location>
        <begin position="634"/>
        <end position="661"/>
    </location>
</feature>
<feature type="disulfide bond" evidence="13">
    <location>
        <begin position="979"/>
        <end position="1006"/>
    </location>
</feature>
<dbReference type="PROSITE" id="PS01187">
    <property type="entry name" value="EGF_CA"/>
    <property type="match status" value="2"/>
</dbReference>
<dbReference type="InterPro" id="IPR000859">
    <property type="entry name" value="CUB_dom"/>
</dbReference>
<keyword evidence="5" id="KW-0479">Metal-binding</keyword>
<keyword evidence="10" id="KW-0472">Membrane</keyword>
<dbReference type="CDD" id="cd00041">
    <property type="entry name" value="CUB"/>
    <property type="match status" value="22"/>
</dbReference>
<keyword evidence="15" id="KW-0175">Coiled coil</keyword>
<keyword evidence="4 14" id="KW-0245">EGF-like domain</keyword>
<dbReference type="GO" id="GO:0016318">
    <property type="term" value="P:ommatidial rotation"/>
    <property type="evidence" value="ECO:0007669"/>
    <property type="project" value="UniProtKB-ARBA"/>
</dbReference>
<dbReference type="Proteomes" id="UP000092443">
    <property type="component" value="Unplaced"/>
</dbReference>
<organism evidence="19 20">
    <name type="scientific">Glossina fuscipes</name>
    <dbReference type="NCBI Taxonomy" id="7396"/>
    <lineage>
        <taxon>Eukaryota</taxon>
        <taxon>Metazoa</taxon>
        <taxon>Ecdysozoa</taxon>
        <taxon>Arthropoda</taxon>
        <taxon>Hexapoda</taxon>
        <taxon>Insecta</taxon>
        <taxon>Pterygota</taxon>
        <taxon>Neoptera</taxon>
        <taxon>Endopterygota</taxon>
        <taxon>Diptera</taxon>
        <taxon>Brachycera</taxon>
        <taxon>Muscomorpha</taxon>
        <taxon>Hippoboscoidea</taxon>
        <taxon>Glossinidae</taxon>
        <taxon>Glossina</taxon>
    </lineage>
</organism>
<evidence type="ECO:0000313" key="19">
    <source>
        <dbReference type="Proteomes" id="UP000092443"/>
    </source>
</evidence>
<dbReference type="FunFam" id="2.10.25.10:FF:000379">
    <property type="entry name" value="Cubilin"/>
    <property type="match status" value="1"/>
</dbReference>
<feature type="domain" description="CUB" evidence="17">
    <location>
        <begin position="1790"/>
        <end position="1905"/>
    </location>
</feature>
<evidence type="ECO:0000256" key="12">
    <source>
        <dbReference type="ARBA" id="ARBA00023180"/>
    </source>
</evidence>
<dbReference type="PROSITE" id="PS01186">
    <property type="entry name" value="EGF_2"/>
    <property type="match status" value="4"/>
</dbReference>
<dbReference type="GO" id="GO:0120035">
    <property type="term" value="P:regulation of plasma membrane bounded cell projection organization"/>
    <property type="evidence" value="ECO:0007669"/>
    <property type="project" value="UniProtKB-ARBA"/>
</dbReference>
<dbReference type="GO" id="GO:0007476">
    <property type="term" value="P:imaginal disc-derived wing morphogenesis"/>
    <property type="evidence" value="ECO:0007669"/>
    <property type="project" value="UniProtKB-ARBA"/>
</dbReference>
<evidence type="ECO:0000256" key="16">
    <source>
        <dbReference type="SAM" id="MobiDB-lite"/>
    </source>
</evidence>
<gene>
    <name evidence="20" type="primary">LOC119641820</name>
</gene>
<evidence type="ECO:0000313" key="20">
    <source>
        <dbReference type="RefSeq" id="XP_037896612.1"/>
    </source>
</evidence>
<dbReference type="FunFam" id="2.60.120.290:FF:000013">
    <property type="entry name" value="Membrane frizzled-related protein"/>
    <property type="match status" value="4"/>
</dbReference>
<keyword evidence="2" id="KW-0813">Transport</keyword>
<feature type="region of interest" description="Disordered" evidence="16">
    <location>
        <begin position="3729"/>
        <end position="3753"/>
    </location>
</feature>
<dbReference type="KEGG" id="gfs:119641820"/>
<dbReference type="FunFam" id="2.60.120.290:FF:000068">
    <property type="entry name" value="Metalloendopeptidase"/>
    <property type="match status" value="1"/>
</dbReference>
<dbReference type="SUPFAM" id="SSF57196">
    <property type="entry name" value="EGF/Laminin"/>
    <property type="match status" value="5"/>
</dbReference>
<feature type="compositionally biased region" description="Pro residues" evidence="16">
    <location>
        <begin position="3729"/>
        <end position="3740"/>
    </location>
</feature>
<proteinExistence type="predicted"/>
<evidence type="ECO:0000259" key="17">
    <source>
        <dbReference type="PROSITE" id="PS01180"/>
    </source>
</evidence>
<dbReference type="InterPro" id="IPR000152">
    <property type="entry name" value="EGF-type_Asp/Asn_hydroxyl_site"/>
</dbReference>
<evidence type="ECO:0000256" key="6">
    <source>
        <dbReference type="ARBA" id="ARBA00022729"/>
    </source>
</evidence>
<dbReference type="FunFam" id="2.60.120.290:FF:000003">
    <property type="entry name" value="Neuropilin"/>
    <property type="match status" value="1"/>
</dbReference>
<dbReference type="RefSeq" id="XP_037896612.1">
    <property type="nucleotide sequence ID" value="XM_038040684.1"/>
</dbReference>
<feature type="domain" description="CUB" evidence="17">
    <location>
        <begin position="1100"/>
        <end position="1214"/>
    </location>
</feature>
<dbReference type="SMART" id="SM00181">
    <property type="entry name" value="EGF"/>
    <property type="match status" value="8"/>
</dbReference>
<dbReference type="Gene3D" id="2.60.120.290">
    <property type="entry name" value="Spermadhesin, CUB domain"/>
    <property type="match status" value="25"/>
</dbReference>
<feature type="domain" description="CUB" evidence="17">
    <location>
        <begin position="2752"/>
        <end position="2871"/>
    </location>
</feature>
<comment type="subcellular location">
    <subcellularLocation>
        <location evidence="1">Cell membrane</location>
        <topology evidence="1">Peripheral membrane protein</topology>
    </subcellularLocation>
</comment>
<feature type="domain" description="EGF-like" evidence="18">
    <location>
        <begin position="159"/>
        <end position="195"/>
    </location>
</feature>
<dbReference type="SUPFAM" id="SSF49854">
    <property type="entry name" value="Spermadhesin, CUB domain"/>
    <property type="match status" value="26"/>
</dbReference>
<protein>
    <submittedName>
        <fullName evidence="20">Cubilin homolog</fullName>
    </submittedName>
</protein>
<dbReference type="CDD" id="cd00054">
    <property type="entry name" value="EGF_CA"/>
    <property type="match status" value="7"/>
</dbReference>
<evidence type="ECO:0000256" key="8">
    <source>
        <dbReference type="ARBA" id="ARBA00022837"/>
    </source>
</evidence>
<feature type="domain" description="CUB" evidence="17">
    <location>
        <begin position="517"/>
        <end position="630"/>
    </location>
</feature>
<dbReference type="Gene3D" id="2.10.25.10">
    <property type="entry name" value="Laminin"/>
    <property type="match status" value="6"/>
</dbReference>
<feature type="disulfide bond" evidence="14">
    <location>
        <begin position="462"/>
        <end position="471"/>
    </location>
</feature>
<dbReference type="SMART" id="SM00179">
    <property type="entry name" value="EGF_CA"/>
    <property type="match status" value="7"/>
</dbReference>
<feature type="domain" description="EGF-like" evidence="18">
    <location>
        <begin position="474"/>
        <end position="511"/>
    </location>
</feature>
<evidence type="ECO:0000256" key="9">
    <source>
        <dbReference type="ARBA" id="ARBA00022927"/>
    </source>
</evidence>
<dbReference type="InterPro" id="IPR018097">
    <property type="entry name" value="EGF_Ca-bd_CS"/>
</dbReference>
<keyword evidence="12" id="KW-0325">Glycoprotein</keyword>
<dbReference type="GO" id="GO:0030855">
    <property type="term" value="P:epithelial cell differentiation"/>
    <property type="evidence" value="ECO:0007669"/>
    <property type="project" value="UniProtKB-ARBA"/>
</dbReference>
<feature type="domain" description="CUB" evidence="17">
    <location>
        <begin position="1218"/>
        <end position="1330"/>
    </location>
</feature>
<comment type="caution">
    <text evidence="14">Lacks conserved residue(s) required for the propagation of feature annotation.</text>
</comment>
<dbReference type="GO" id="GO:0007411">
    <property type="term" value="P:axon guidance"/>
    <property type="evidence" value="ECO:0007669"/>
    <property type="project" value="UniProtKB-ARBA"/>
</dbReference>
<feature type="domain" description="CUB" evidence="17">
    <location>
        <begin position="2259"/>
        <end position="2382"/>
    </location>
</feature>
<dbReference type="InterPro" id="IPR049883">
    <property type="entry name" value="NOTCH1_EGF-like"/>
</dbReference>
<evidence type="ECO:0000256" key="1">
    <source>
        <dbReference type="ARBA" id="ARBA00004202"/>
    </source>
</evidence>
<dbReference type="FunFam" id="2.10.25.10:FF:000012">
    <property type="entry name" value="Delta-like protein"/>
    <property type="match status" value="1"/>
</dbReference>
<accession>A0A9C6DYF6</accession>
<keyword evidence="19" id="KW-1185">Reference proteome</keyword>
<dbReference type="Pfam" id="PF00431">
    <property type="entry name" value="CUB"/>
    <property type="match status" value="22"/>
</dbReference>
<feature type="domain" description="EGF-like" evidence="18">
    <location>
        <begin position="197"/>
        <end position="238"/>
    </location>
</feature>
<evidence type="ECO:0000256" key="11">
    <source>
        <dbReference type="ARBA" id="ARBA00023157"/>
    </source>
</evidence>
<dbReference type="PROSITE" id="PS00010">
    <property type="entry name" value="ASX_HYDROXYL"/>
    <property type="match status" value="3"/>
</dbReference>
<feature type="domain" description="CUB" evidence="17">
    <location>
        <begin position="2508"/>
        <end position="2627"/>
    </location>
</feature>
<dbReference type="InterPro" id="IPR001881">
    <property type="entry name" value="EGF-like_Ca-bd_dom"/>
</dbReference>
<keyword evidence="8" id="KW-0106">Calcium</keyword>
<dbReference type="FunFam" id="2.10.25.10:FF:000100">
    <property type="entry name" value="neurogenic locus notch homolog protein 3"/>
    <property type="match status" value="1"/>
</dbReference>
<feature type="domain" description="CUB" evidence="17">
    <location>
        <begin position="3229"/>
        <end position="3343"/>
    </location>
</feature>
<evidence type="ECO:0000256" key="4">
    <source>
        <dbReference type="ARBA" id="ARBA00022536"/>
    </source>
</evidence>
<keyword evidence="3" id="KW-1003">Cell membrane</keyword>
<dbReference type="PANTHER" id="PTHR24251">
    <property type="entry name" value="OVOCHYMASE-RELATED"/>
    <property type="match status" value="1"/>
</dbReference>
<dbReference type="GeneID" id="119641820"/>
<evidence type="ECO:0000256" key="2">
    <source>
        <dbReference type="ARBA" id="ARBA00022448"/>
    </source>
</evidence>
<dbReference type="GO" id="GO:0005911">
    <property type="term" value="C:cell-cell junction"/>
    <property type="evidence" value="ECO:0007669"/>
    <property type="project" value="UniProtKB-ARBA"/>
</dbReference>
<dbReference type="PROSITE" id="PS00022">
    <property type="entry name" value="EGF_1"/>
    <property type="match status" value="3"/>
</dbReference>
<dbReference type="PROSITE" id="PS01180">
    <property type="entry name" value="CUB"/>
    <property type="match status" value="24"/>
</dbReference>
<dbReference type="FunFam" id="2.60.120.290:FF:000060">
    <property type="entry name" value="Cubilin homolog"/>
    <property type="match status" value="1"/>
</dbReference>
<feature type="domain" description="CUB" evidence="17">
    <location>
        <begin position="3347"/>
        <end position="3490"/>
    </location>
</feature>
<keyword evidence="6" id="KW-0732">Signal</keyword>
<feature type="domain" description="CUB" evidence="17">
    <location>
        <begin position="1548"/>
        <end position="1665"/>
    </location>
</feature>
<feature type="domain" description="CUB" evidence="17">
    <location>
        <begin position="751"/>
        <end position="856"/>
    </location>
</feature>
<feature type="domain" description="EGF-like" evidence="18">
    <location>
        <begin position="436"/>
        <end position="472"/>
    </location>
</feature>
<keyword evidence="9" id="KW-0653">Protein transport</keyword>
<dbReference type="Pfam" id="PF07645">
    <property type="entry name" value="EGF_CA"/>
    <property type="match status" value="3"/>
</dbReference>
<dbReference type="FunFam" id="2.10.25.10:FF:000095">
    <property type="entry name" value="Notch, isoform B"/>
    <property type="match status" value="1"/>
</dbReference>
<feature type="disulfide bond" evidence="13">
    <location>
        <begin position="2138"/>
        <end position="2165"/>
    </location>
</feature>
<feature type="domain" description="CUB" evidence="17">
    <location>
        <begin position="634"/>
        <end position="745"/>
    </location>
</feature>
<dbReference type="FunFam" id="2.60.120.290:FF:000005">
    <property type="entry name" value="Procollagen C-endopeptidase enhancer 1"/>
    <property type="match status" value="2"/>
</dbReference>
<feature type="coiled-coil region" evidence="15">
    <location>
        <begin position="92"/>
        <end position="164"/>
    </location>
</feature>
<dbReference type="FunFam" id="2.10.25.10:FF:000038">
    <property type="entry name" value="Fibrillin 2"/>
    <property type="match status" value="1"/>
</dbReference>
<feature type="disulfide bond" evidence="14">
    <location>
        <begin position="185"/>
        <end position="194"/>
    </location>
</feature>
<feature type="domain" description="CUB" evidence="17">
    <location>
        <begin position="2384"/>
        <end position="2504"/>
    </location>
</feature>
<feature type="compositionally biased region" description="Low complexity" evidence="16">
    <location>
        <begin position="3741"/>
        <end position="3753"/>
    </location>
</feature>
<feature type="domain" description="CUB" evidence="17">
    <location>
        <begin position="1433"/>
        <end position="1544"/>
    </location>
</feature>
<feature type="domain" description="CUB" evidence="17">
    <location>
        <begin position="3601"/>
        <end position="3714"/>
    </location>
</feature>
<feature type="domain" description="CUB" evidence="17">
    <location>
        <begin position="979"/>
        <end position="1094"/>
    </location>
</feature>
<reference evidence="20" key="1">
    <citation type="submission" date="2025-08" db="UniProtKB">
        <authorList>
            <consortium name="RefSeq"/>
        </authorList>
    </citation>
    <scope>IDENTIFICATION</scope>
    <source>
        <tissue evidence="20">Whole body pupa</tissue>
    </source>
</reference>
<keyword evidence="11 14" id="KW-1015">Disulfide bond</keyword>
<evidence type="ECO:0000259" key="18">
    <source>
        <dbReference type="PROSITE" id="PS50026"/>
    </source>
</evidence>
<evidence type="ECO:0000256" key="7">
    <source>
        <dbReference type="ARBA" id="ARBA00022737"/>
    </source>
</evidence>
<dbReference type="GO" id="GO:0015031">
    <property type="term" value="P:protein transport"/>
    <property type="evidence" value="ECO:0007669"/>
    <property type="project" value="UniProtKB-KW"/>
</dbReference>
<feature type="disulfide bond" evidence="13">
    <location>
        <begin position="3110"/>
        <end position="3137"/>
    </location>
</feature>
<feature type="domain" description="CUB" evidence="17">
    <location>
        <begin position="1331"/>
        <end position="1393"/>
    </location>
</feature>
<evidence type="ECO:0000256" key="10">
    <source>
        <dbReference type="ARBA" id="ARBA00023136"/>
    </source>
</evidence>
<dbReference type="Pfam" id="PF00008">
    <property type="entry name" value="EGF"/>
    <property type="match status" value="3"/>
</dbReference>
<dbReference type="GO" id="GO:0005509">
    <property type="term" value="F:calcium ion binding"/>
    <property type="evidence" value="ECO:0007669"/>
    <property type="project" value="InterPro"/>
</dbReference>
<evidence type="ECO:0000256" key="13">
    <source>
        <dbReference type="PROSITE-ProRule" id="PRU00059"/>
    </source>
</evidence>
<dbReference type="FunFam" id="2.10.25.10:FF:000260">
    <property type="entry name" value="Notch receptor 4"/>
    <property type="match status" value="1"/>
</dbReference>
<feature type="domain" description="CUB" evidence="17">
    <location>
        <begin position="1666"/>
        <end position="1789"/>
    </location>
</feature>
<dbReference type="SMART" id="SM00042">
    <property type="entry name" value="CUB"/>
    <property type="match status" value="24"/>
</dbReference>
<dbReference type="GO" id="GO:0040008">
    <property type="term" value="P:regulation of growth"/>
    <property type="evidence" value="ECO:0007669"/>
    <property type="project" value="UniProtKB-ARBA"/>
</dbReference>
<keyword evidence="7" id="KW-0677">Repeat</keyword>
<dbReference type="InterPro" id="IPR000742">
    <property type="entry name" value="EGF"/>
</dbReference>
<feature type="disulfide bond" evidence="14">
    <location>
        <begin position="501"/>
        <end position="510"/>
    </location>
</feature>
<feature type="domain" description="CUB" evidence="17">
    <location>
        <begin position="2986"/>
        <end position="3108"/>
    </location>
</feature>
<evidence type="ECO:0000256" key="3">
    <source>
        <dbReference type="ARBA" id="ARBA00022475"/>
    </source>
</evidence>
<feature type="domain" description="CUB" evidence="17">
    <location>
        <begin position="857"/>
        <end position="972"/>
    </location>
</feature>
<feature type="domain" description="CUB" evidence="17">
    <location>
        <begin position="2874"/>
        <end position="2985"/>
    </location>
</feature>
<evidence type="ECO:0000256" key="14">
    <source>
        <dbReference type="PROSITE-ProRule" id="PRU00076"/>
    </source>
</evidence>